<organism evidence="2 3">
    <name type="scientific">Dryococelus australis</name>
    <dbReference type="NCBI Taxonomy" id="614101"/>
    <lineage>
        <taxon>Eukaryota</taxon>
        <taxon>Metazoa</taxon>
        <taxon>Ecdysozoa</taxon>
        <taxon>Arthropoda</taxon>
        <taxon>Hexapoda</taxon>
        <taxon>Insecta</taxon>
        <taxon>Pterygota</taxon>
        <taxon>Neoptera</taxon>
        <taxon>Polyneoptera</taxon>
        <taxon>Phasmatodea</taxon>
        <taxon>Verophasmatodea</taxon>
        <taxon>Anareolatae</taxon>
        <taxon>Phasmatidae</taxon>
        <taxon>Eurycanthinae</taxon>
        <taxon>Dryococelus</taxon>
    </lineage>
</organism>
<reference evidence="2 3" key="1">
    <citation type="submission" date="2023-02" db="EMBL/GenBank/DDBJ databases">
        <title>LHISI_Scaffold_Assembly.</title>
        <authorList>
            <person name="Stuart O.P."/>
            <person name="Cleave R."/>
            <person name="Magrath M.J.L."/>
            <person name="Mikheyev A.S."/>
        </authorList>
    </citation>
    <scope>NUCLEOTIDE SEQUENCE [LARGE SCALE GENOMIC DNA]</scope>
    <source>
        <strain evidence="2">Daus_M_001</strain>
        <tissue evidence="2">Leg muscle</tissue>
    </source>
</reference>
<gene>
    <name evidence="2" type="ORF">PR048_033262</name>
</gene>
<feature type="region of interest" description="Disordered" evidence="1">
    <location>
        <begin position="183"/>
        <end position="297"/>
    </location>
</feature>
<proteinExistence type="predicted"/>
<feature type="compositionally biased region" description="Polar residues" evidence="1">
    <location>
        <begin position="260"/>
        <end position="270"/>
    </location>
</feature>
<dbReference type="EMBL" id="JARBHB010000017">
    <property type="protein sequence ID" value="KAJ8865741.1"/>
    <property type="molecule type" value="Genomic_DNA"/>
</dbReference>
<keyword evidence="3" id="KW-1185">Reference proteome</keyword>
<feature type="compositionally biased region" description="Basic and acidic residues" evidence="1">
    <location>
        <begin position="202"/>
        <end position="225"/>
    </location>
</feature>
<evidence type="ECO:0000256" key="1">
    <source>
        <dbReference type="SAM" id="MobiDB-lite"/>
    </source>
</evidence>
<protein>
    <submittedName>
        <fullName evidence="2">Uncharacterized protein</fullName>
    </submittedName>
</protein>
<dbReference type="Proteomes" id="UP001159363">
    <property type="component" value="Chromosome 16"/>
</dbReference>
<feature type="compositionally biased region" description="Gly residues" evidence="1">
    <location>
        <begin position="282"/>
        <end position="292"/>
    </location>
</feature>
<comment type="caution">
    <text evidence="2">The sequence shown here is derived from an EMBL/GenBank/DDBJ whole genome shotgun (WGS) entry which is preliminary data.</text>
</comment>
<evidence type="ECO:0000313" key="3">
    <source>
        <dbReference type="Proteomes" id="UP001159363"/>
    </source>
</evidence>
<accession>A0ABQ9G402</accession>
<name>A0ABQ9G402_9NEOP</name>
<sequence length="446" mass="49465">MRQFMRVSVSPLAFTRSCAMLRQVGGPLKLLASRHGGQVRSPTGFSPGPSHVGIVLDDAACGRVFSGYSRFPLPRNLSALHRRISFHVISKDDGGPYLIKHVLGNSTPINTTLHISVLQSRAVESEREWVHIYAVANENGTPTPFIGHTLDDSRPIADLQGKQVASAMLPGVIDDKFESRTKLVRIRRPSHRTQPSSPMSRGVEKRWRCPDSPRGRNEADAEQQRNARGGGYGTSPRKPAGQWHRPALFSHEQKKKKSESGSARSRTRFSYTAGVYGDDARPGGGQSSGASGGHLRRRLLRQKREVLLRPDAYKTPYDRVKRCRERDINIKASERVNARGELMRWSSGGQAVVFSVGGETEKNPRKLTGLRAISGTLSVRISRGSNPNRHAGESHVIIACPPKHPVKYRLFAVNLRRTHVSSELACAVIPDTYWVRYNGSLLYYST</sequence>
<evidence type="ECO:0000313" key="2">
    <source>
        <dbReference type="EMBL" id="KAJ8865741.1"/>
    </source>
</evidence>